<dbReference type="RefSeq" id="WP_303299661.1">
    <property type="nucleotide sequence ID" value="NZ_BAABDA010000042.1"/>
</dbReference>
<dbReference type="Proteomes" id="UP001176806">
    <property type="component" value="Unassembled WGS sequence"/>
</dbReference>
<evidence type="ECO:0000313" key="2">
    <source>
        <dbReference type="Proteomes" id="UP001176806"/>
    </source>
</evidence>
<reference evidence="1" key="1">
    <citation type="submission" date="2023-07" db="EMBL/GenBank/DDBJ databases">
        <title>Two novel species in the genus Flavivirga.</title>
        <authorList>
            <person name="Kwon K."/>
        </authorList>
    </citation>
    <scope>NUCLEOTIDE SEQUENCE</scope>
    <source>
        <strain evidence="1">KACC 14158</strain>
    </source>
</reference>
<gene>
    <name evidence="1" type="ORF">Q4Q40_00240</name>
</gene>
<dbReference type="EMBL" id="JAUOEL010000001">
    <property type="protein sequence ID" value="MDO5972596.1"/>
    <property type="molecule type" value="Genomic_DNA"/>
</dbReference>
<comment type="caution">
    <text evidence="1">The sequence shown here is derived from an EMBL/GenBank/DDBJ whole genome shotgun (WGS) entry which is preliminary data.</text>
</comment>
<protein>
    <submittedName>
        <fullName evidence="1">Uncharacterized protein</fullName>
    </submittedName>
</protein>
<sequence length="151" mass="17850">MEKFETYNNNQKITFNVTNIETKAQQLNEMAFFLRKKGDLDDFDILDNNTPSSTSFSKEQAKERVILEANIVFMVDSNQEPNKSKIMKETIIRYSLYDQDNRKTYYSTFVDFEDEYIDNGGEQFTVKKNIEIDLKENLVNNHRVFVESLNQ</sequence>
<proteinExistence type="predicted"/>
<accession>A0ABT8WHX7</accession>
<evidence type="ECO:0000313" key="1">
    <source>
        <dbReference type="EMBL" id="MDO5972596.1"/>
    </source>
</evidence>
<keyword evidence="2" id="KW-1185">Reference proteome</keyword>
<organism evidence="1 2">
    <name type="scientific">Flavivirga jejuensis</name>
    <dbReference type="NCBI Taxonomy" id="870487"/>
    <lineage>
        <taxon>Bacteria</taxon>
        <taxon>Pseudomonadati</taxon>
        <taxon>Bacteroidota</taxon>
        <taxon>Flavobacteriia</taxon>
        <taxon>Flavobacteriales</taxon>
        <taxon>Flavobacteriaceae</taxon>
        <taxon>Flavivirga</taxon>
    </lineage>
</organism>
<name>A0ABT8WHX7_9FLAO</name>